<dbReference type="Proteomes" id="UP000192257">
    <property type="component" value="Unassembled WGS sequence"/>
</dbReference>
<accession>A0A1X0NN26</accession>
<dbReference type="VEuPathDB" id="TriTrypDB:TM35_000341620"/>
<reference evidence="5 6" key="1">
    <citation type="submission" date="2017-03" db="EMBL/GenBank/DDBJ databases">
        <title>An alternative strategy for trypanosome survival in the mammalian bloodstream revealed through genome and transcriptome analysis of the ubiquitous bovine parasite Trypanosoma (Megatrypanum) theileri.</title>
        <authorList>
            <person name="Kelly S."/>
            <person name="Ivens A."/>
            <person name="Mott A."/>
            <person name="O'Neill E."/>
            <person name="Emms D."/>
            <person name="Macleod O."/>
            <person name="Voorheis P."/>
            <person name="Matthews J."/>
            <person name="Matthews K."/>
            <person name="Carrington M."/>
        </authorList>
    </citation>
    <scope>NUCLEOTIDE SEQUENCE [LARGE SCALE GENOMIC DNA]</scope>
    <source>
        <strain evidence="5">Edinburgh</strain>
    </source>
</reference>
<gene>
    <name evidence="5" type="ORF">TM35_000341620</name>
</gene>
<dbReference type="GO" id="GO:0005829">
    <property type="term" value="C:cytosol"/>
    <property type="evidence" value="ECO:0007669"/>
    <property type="project" value="TreeGrafter"/>
</dbReference>
<dbReference type="OrthoDB" id="295656at2759"/>
<dbReference type="InterPro" id="IPR000717">
    <property type="entry name" value="PCI_dom"/>
</dbReference>
<proteinExistence type="inferred from homology"/>
<dbReference type="InterPro" id="IPR036388">
    <property type="entry name" value="WH-like_DNA-bd_sf"/>
</dbReference>
<feature type="domain" description="PCI" evidence="4">
    <location>
        <begin position="107"/>
        <end position="278"/>
    </location>
</feature>
<dbReference type="PROSITE" id="PS50250">
    <property type="entry name" value="PCI"/>
    <property type="match status" value="1"/>
</dbReference>
<protein>
    <recommendedName>
        <fullName evidence="2">COP9 signalosome complex subunit 4</fullName>
    </recommendedName>
</protein>
<dbReference type="PANTHER" id="PTHR10855">
    <property type="entry name" value="26S PROTEASOME NON-ATPASE REGULATORY SUBUNIT 12/COP9 SIGNALOSOME COMPLEX SUBUNIT 4"/>
    <property type="match status" value="1"/>
</dbReference>
<dbReference type="GO" id="GO:0008180">
    <property type="term" value="C:COP9 signalosome"/>
    <property type="evidence" value="ECO:0007669"/>
    <property type="project" value="UniProtKB-KW"/>
</dbReference>
<dbReference type="AlphaFoldDB" id="A0A1X0NN26"/>
<evidence type="ECO:0000256" key="1">
    <source>
        <dbReference type="ARBA" id="ARBA00010417"/>
    </source>
</evidence>
<dbReference type="GeneID" id="39988840"/>
<name>A0A1X0NN26_9TRYP</name>
<dbReference type="RefSeq" id="XP_028879616.1">
    <property type="nucleotide sequence ID" value="XM_029029060.1"/>
</dbReference>
<evidence type="ECO:0000256" key="3">
    <source>
        <dbReference type="ARBA" id="ARBA00022790"/>
    </source>
</evidence>
<organism evidence="5 6">
    <name type="scientific">Trypanosoma theileri</name>
    <dbReference type="NCBI Taxonomy" id="67003"/>
    <lineage>
        <taxon>Eukaryota</taxon>
        <taxon>Discoba</taxon>
        <taxon>Euglenozoa</taxon>
        <taxon>Kinetoplastea</taxon>
        <taxon>Metakinetoplastina</taxon>
        <taxon>Trypanosomatida</taxon>
        <taxon>Trypanosomatidae</taxon>
        <taxon>Trypanosoma</taxon>
    </lineage>
</organism>
<dbReference type="SMART" id="SM00088">
    <property type="entry name" value="PINT"/>
    <property type="match status" value="1"/>
</dbReference>
<sequence length="317" mass="35276">MTEEEEEGVEFTKAHVASLIASRDIDGLTSFLQRLPPGPTLQSLAAFAMRGELPAQSDEASLVLLTKLLNSAMQTNSYATVETECMRGLALYKSLAMKPEANVVVNEFLHAFATLLAARQRFTESSQRFYDLYMRTKGLSHLRKAIVCAIQADATVTRSRLLGLFYKDENAVLLGELYTILGRAHNFHVLRQSDLQRFLPYVEPSPTAVAAVTRAFVQHNLQAVSRVYYNIGFAELGLLLGITATEAERLVAQMVTERRLDARLDQTTETVIFAQSDNASVMAAWDAKTTSICEELAHVADLIVSRHPEFNDYLLLK</sequence>
<dbReference type="InterPro" id="IPR040134">
    <property type="entry name" value="PSMD12/CSN4"/>
</dbReference>
<dbReference type="Gene3D" id="1.10.10.10">
    <property type="entry name" value="Winged helix-like DNA-binding domain superfamily/Winged helix DNA-binding domain"/>
    <property type="match status" value="1"/>
</dbReference>
<evidence type="ECO:0000256" key="2">
    <source>
        <dbReference type="ARBA" id="ARBA00014881"/>
    </source>
</evidence>
<dbReference type="InterPro" id="IPR036390">
    <property type="entry name" value="WH_DNA-bd_sf"/>
</dbReference>
<dbReference type="STRING" id="67003.A0A1X0NN26"/>
<evidence type="ECO:0000259" key="4">
    <source>
        <dbReference type="PROSITE" id="PS50250"/>
    </source>
</evidence>
<comment type="caution">
    <text evidence="5">The sequence shown here is derived from an EMBL/GenBank/DDBJ whole genome shotgun (WGS) entry which is preliminary data.</text>
</comment>
<dbReference type="PANTHER" id="PTHR10855:SF2">
    <property type="entry name" value="COP9 SIGNALOSOME COMPLEX SUBUNIT 4"/>
    <property type="match status" value="1"/>
</dbReference>
<dbReference type="EMBL" id="NBCO01000034">
    <property type="protein sequence ID" value="ORC85550.1"/>
    <property type="molecule type" value="Genomic_DNA"/>
</dbReference>
<dbReference type="SUPFAM" id="SSF46785">
    <property type="entry name" value="Winged helix' DNA-binding domain"/>
    <property type="match status" value="1"/>
</dbReference>
<comment type="similarity">
    <text evidence="1">Belongs to the CSN4 family.</text>
</comment>
<keyword evidence="3" id="KW-0736">Signalosome</keyword>
<keyword evidence="6" id="KW-1185">Reference proteome</keyword>
<dbReference type="Pfam" id="PF01399">
    <property type="entry name" value="PCI"/>
    <property type="match status" value="1"/>
</dbReference>
<evidence type="ECO:0000313" key="6">
    <source>
        <dbReference type="Proteomes" id="UP000192257"/>
    </source>
</evidence>
<evidence type="ECO:0000313" key="5">
    <source>
        <dbReference type="EMBL" id="ORC85550.1"/>
    </source>
</evidence>